<organism evidence="1 2">
    <name type="scientific">Aeromonas molluscorum 848</name>
    <dbReference type="NCBI Taxonomy" id="1268236"/>
    <lineage>
        <taxon>Bacteria</taxon>
        <taxon>Pseudomonadati</taxon>
        <taxon>Pseudomonadota</taxon>
        <taxon>Gammaproteobacteria</taxon>
        <taxon>Aeromonadales</taxon>
        <taxon>Aeromonadaceae</taxon>
        <taxon>Aeromonas</taxon>
    </lineage>
</organism>
<sequence>MNNLLAVVCLGVGATAVMDLWGVVRRPLLGIPPPTTECWDAGLPT</sequence>
<dbReference type="EMBL" id="AQGQ01000119">
    <property type="protein sequence ID" value="EOD54283.1"/>
    <property type="molecule type" value="Genomic_DNA"/>
</dbReference>
<proteinExistence type="predicted"/>
<evidence type="ECO:0000313" key="1">
    <source>
        <dbReference type="EMBL" id="EOD54283.1"/>
    </source>
</evidence>
<protein>
    <submittedName>
        <fullName evidence="1">Uncharacterized protein</fullName>
    </submittedName>
</protein>
<name>R1F2V7_9GAMM</name>
<accession>R1F2V7</accession>
<keyword evidence="2" id="KW-1185">Reference proteome</keyword>
<evidence type="ECO:0000313" key="2">
    <source>
        <dbReference type="Proteomes" id="UP000013526"/>
    </source>
</evidence>
<gene>
    <name evidence="1" type="ORF">G113_15121</name>
</gene>
<comment type="caution">
    <text evidence="1">The sequence shown here is derived from an EMBL/GenBank/DDBJ whole genome shotgun (WGS) entry which is preliminary data.</text>
</comment>
<reference evidence="1 2" key="1">
    <citation type="journal article" date="2013" name="Genome Announc.">
        <title>Draft Genome Sequence of Aeromonas molluscorum Strain 848TT, Isolated from Bivalve Molluscs.</title>
        <authorList>
            <person name="Spataro N."/>
            <person name="Farfan M."/>
            <person name="Albarral V."/>
            <person name="Sanglas A."/>
            <person name="Loren J.G."/>
            <person name="Fuste M.C."/>
            <person name="Bosch E."/>
        </authorList>
    </citation>
    <scope>NUCLEOTIDE SEQUENCE [LARGE SCALE GENOMIC DNA]</scope>
    <source>
        <strain evidence="1 2">848</strain>
    </source>
</reference>
<dbReference type="AlphaFoldDB" id="R1F2V7"/>
<dbReference type="Proteomes" id="UP000013526">
    <property type="component" value="Unassembled WGS sequence"/>
</dbReference>